<feature type="domain" description="UspA" evidence="2">
    <location>
        <begin position="1"/>
        <end position="129"/>
    </location>
</feature>
<comment type="similarity">
    <text evidence="1">Belongs to the universal stress protein A family.</text>
</comment>
<dbReference type="PANTHER" id="PTHR46268">
    <property type="entry name" value="STRESS RESPONSE PROTEIN NHAX"/>
    <property type="match status" value="1"/>
</dbReference>
<dbReference type="SUPFAM" id="SSF52402">
    <property type="entry name" value="Adenine nucleotide alpha hydrolases-like"/>
    <property type="match status" value="2"/>
</dbReference>
<dbReference type="RefSeq" id="WP_204401761.1">
    <property type="nucleotide sequence ID" value="NZ_JAFBEE010000008.1"/>
</dbReference>
<sequence>MKKVLIATDFSTAADGLLNCVAELKQMGMEEALLVHVIDIRIGEGSILHLQQSGRKKLEEIAKGLEGYGIKTKLYTPIGFAATEIVQIARAEDASLILIGSRGRGVIKEVFIGSTTFDVIRLSNVPVLVEKYIKNKDQKYVNACIDKFQKILLPIDFSECSRGIVKEVKEMANVVQEVVLLSVVEQGESYQELEKVKDHVRAKINDLVMEFEVLGIAAKGIVQAGIPSKCIVELAGKEKVTSIMMGTRGKGLIKSLLLGSTSDAVARTAKRAVILIPCSK</sequence>
<protein>
    <submittedName>
        <fullName evidence="3">Nucleotide-binding universal stress UspA family protein</fullName>
    </submittedName>
</protein>
<comment type="caution">
    <text evidence="3">The sequence shown here is derived from an EMBL/GenBank/DDBJ whole genome shotgun (WGS) entry which is preliminary data.</text>
</comment>
<dbReference type="PANTHER" id="PTHR46268:SF26">
    <property type="entry name" value="UNIVERSAL STRESS PROTEIN MJ0577"/>
    <property type="match status" value="1"/>
</dbReference>
<evidence type="ECO:0000256" key="1">
    <source>
        <dbReference type="ARBA" id="ARBA00008791"/>
    </source>
</evidence>
<dbReference type="Pfam" id="PF00582">
    <property type="entry name" value="Usp"/>
    <property type="match status" value="2"/>
</dbReference>
<dbReference type="InterPro" id="IPR006015">
    <property type="entry name" value="Universal_stress_UspA"/>
</dbReference>
<gene>
    <name evidence="3" type="ORF">JOC73_001581</name>
</gene>
<name>A0ABS2NQ38_9FIRM</name>
<dbReference type="Proteomes" id="UP001314796">
    <property type="component" value="Unassembled WGS sequence"/>
</dbReference>
<evidence type="ECO:0000313" key="3">
    <source>
        <dbReference type="EMBL" id="MBM7615019.1"/>
    </source>
</evidence>
<dbReference type="Gene3D" id="3.40.50.620">
    <property type="entry name" value="HUPs"/>
    <property type="match status" value="2"/>
</dbReference>
<reference evidence="3 4" key="1">
    <citation type="submission" date="2021-01" db="EMBL/GenBank/DDBJ databases">
        <title>Genomic Encyclopedia of Type Strains, Phase IV (KMG-IV): sequencing the most valuable type-strain genomes for metagenomic binning, comparative biology and taxonomic classification.</title>
        <authorList>
            <person name="Goeker M."/>
        </authorList>
    </citation>
    <scope>NUCLEOTIDE SEQUENCE [LARGE SCALE GENOMIC DNA]</scope>
    <source>
        <strain evidence="3 4">DSM 25890</strain>
    </source>
</reference>
<organism evidence="3 4">
    <name type="scientific">Alkaliphilus hydrothermalis</name>
    <dbReference type="NCBI Taxonomy" id="1482730"/>
    <lineage>
        <taxon>Bacteria</taxon>
        <taxon>Bacillati</taxon>
        <taxon>Bacillota</taxon>
        <taxon>Clostridia</taxon>
        <taxon>Peptostreptococcales</taxon>
        <taxon>Natronincolaceae</taxon>
        <taxon>Alkaliphilus</taxon>
    </lineage>
</organism>
<dbReference type="EMBL" id="JAFBEE010000008">
    <property type="protein sequence ID" value="MBM7615019.1"/>
    <property type="molecule type" value="Genomic_DNA"/>
</dbReference>
<evidence type="ECO:0000259" key="2">
    <source>
        <dbReference type="Pfam" id="PF00582"/>
    </source>
</evidence>
<dbReference type="InterPro" id="IPR006016">
    <property type="entry name" value="UspA"/>
</dbReference>
<dbReference type="PRINTS" id="PR01438">
    <property type="entry name" value="UNVRSLSTRESS"/>
</dbReference>
<proteinExistence type="inferred from homology"/>
<dbReference type="InterPro" id="IPR014729">
    <property type="entry name" value="Rossmann-like_a/b/a_fold"/>
</dbReference>
<feature type="domain" description="UspA" evidence="2">
    <location>
        <begin position="148"/>
        <end position="277"/>
    </location>
</feature>
<dbReference type="CDD" id="cd00293">
    <property type="entry name" value="USP-like"/>
    <property type="match status" value="2"/>
</dbReference>
<keyword evidence="4" id="KW-1185">Reference proteome</keyword>
<evidence type="ECO:0000313" key="4">
    <source>
        <dbReference type="Proteomes" id="UP001314796"/>
    </source>
</evidence>
<accession>A0ABS2NQ38</accession>